<organism evidence="2 3">
    <name type="scientific">Halopseudomonas phragmitis</name>
    <dbReference type="NCBI Taxonomy" id="1931241"/>
    <lineage>
        <taxon>Bacteria</taxon>
        <taxon>Pseudomonadati</taxon>
        <taxon>Pseudomonadota</taxon>
        <taxon>Gammaproteobacteria</taxon>
        <taxon>Pseudomonadales</taxon>
        <taxon>Pseudomonadaceae</taxon>
        <taxon>Halopseudomonas</taxon>
    </lineage>
</organism>
<dbReference type="Pfam" id="PF18475">
    <property type="entry name" value="PIN7"/>
    <property type="match status" value="1"/>
</dbReference>
<dbReference type="EMBL" id="CP020100">
    <property type="protein sequence ID" value="AQZ96766.1"/>
    <property type="molecule type" value="Genomic_DNA"/>
</dbReference>
<dbReference type="AlphaFoldDB" id="A0A1V0B9Z7"/>
<protein>
    <submittedName>
        <fullName evidence="2">NYN domain-containing protein</fullName>
    </submittedName>
</protein>
<evidence type="ECO:0000313" key="2">
    <source>
        <dbReference type="EMBL" id="AQZ96766.1"/>
    </source>
</evidence>
<reference evidence="2 3" key="1">
    <citation type="submission" date="2017-03" db="EMBL/GenBank/DDBJ databases">
        <title>Complete genome sequence of the novel DNRA strain Pseudomonas sp. S-6-2 isolated from Chinese polluted river sediment. Journal of Biotechnology.</title>
        <authorList>
            <person name="Li J."/>
            <person name="Xiang F."/>
            <person name="Wang L."/>
            <person name="Xi L."/>
            <person name="Liu J."/>
        </authorList>
    </citation>
    <scope>NUCLEOTIDE SEQUENCE [LARGE SCALE GENOMIC DNA]</scope>
    <source>
        <strain evidence="2 3">S-6-2</strain>
    </source>
</reference>
<gene>
    <name evidence="2" type="ORF">BVH74_08560</name>
</gene>
<dbReference type="Proteomes" id="UP000243488">
    <property type="component" value="Chromosome"/>
</dbReference>
<name>A0A1V0B9Z7_9GAMM</name>
<accession>A0A1V0B9Z7</accession>
<evidence type="ECO:0000259" key="1">
    <source>
        <dbReference type="Pfam" id="PF18475"/>
    </source>
</evidence>
<sequence>MLDLENCPHHLNHLPQNLEQFDRVIICYAQRGPKVPLDWLMPLAKAIQHERLTIHKMEQTGKNAADFGICFFAGLLLHELPDNTHFVIVSNDTDLDHTVSLLRSHGRSAERVGSQKIENGLNGDDDEAIQLYCNHLLTYSKNRPAREDTLRNSIHNKFKSDPLLVGRVYEALQREGAVSVDQGKVDYNDGVIRRLALA</sequence>
<keyword evidence="3" id="KW-1185">Reference proteome</keyword>
<dbReference type="InterPro" id="IPR041494">
    <property type="entry name" value="PIN7"/>
</dbReference>
<feature type="domain" description="PIN-like" evidence="1">
    <location>
        <begin position="2"/>
        <end position="106"/>
    </location>
</feature>
<proteinExistence type="predicted"/>
<dbReference type="KEGG" id="ppha:BVH74_08560"/>
<dbReference type="STRING" id="1931241.BVH74_08560"/>
<evidence type="ECO:0000313" key="3">
    <source>
        <dbReference type="Proteomes" id="UP000243488"/>
    </source>
</evidence>